<keyword evidence="9" id="KW-0007">Acetylation</keyword>
<reference evidence="16" key="1">
    <citation type="submission" date="2019-06" db="EMBL/GenBank/DDBJ databases">
        <authorList>
            <consortium name="Wellcome Sanger Institute Data Sharing"/>
        </authorList>
    </citation>
    <scope>NUCLEOTIDE SEQUENCE [LARGE SCALE GENOMIC DNA]</scope>
</reference>
<dbReference type="SMART" id="SM00913">
    <property type="entry name" value="IBN_N"/>
    <property type="match status" value="1"/>
</dbReference>
<feature type="domain" description="Importin N-terminal" evidence="15">
    <location>
        <begin position="32"/>
        <end position="99"/>
    </location>
</feature>
<evidence type="ECO:0000256" key="2">
    <source>
        <dbReference type="ARBA" id="ARBA00004496"/>
    </source>
</evidence>
<comment type="function">
    <text evidence="12">Mediates the nuclear export of micro-RNA precursors, which form short hairpins. Also mediates the nuclear export of synthetic short hairpin RNAs used for RNA interference. In some circumstances can also mediate the nuclear export of deacylated and aminoacylated tRNAs. Specifically recognizes dsRNAs that lack a 5'-overhang in a sequence-independent manner, have only a short 3'-overhang, and that have a double-stranded length of at least 15 base-pairs. Binding is dependent on Ran-GTP.</text>
</comment>
<dbReference type="GO" id="GO:0042565">
    <property type="term" value="C:RNA nuclear export complex"/>
    <property type="evidence" value="ECO:0007669"/>
    <property type="project" value="TreeGrafter"/>
</dbReference>
<dbReference type="PANTHER" id="PTHR11223:SF3">
    <property type="entry name" value="EXPORTIN-5"/>
    <property type="match status" value="1"/>
</dbReference>
<dbReference type="Gene3D" id="1.25.10.10">
    <property type="entry name" value="Leucine-rich Repeat Variant"/>
    <property type="match status" value="1"/>
</dbReference>
<evidence type="ECO:0000256" key="13">
    <source>
        <dbReference type="ARBA" id="ARBA00073518"/>
    </source>
</evidence>
<dbReference type="Pfam" id="PF19273">
    <property type="entry name" value="Exportin-5"/>
    <property type="match status" value="1"/>
</dbReference>
<evidence type="ECO:0000256" key="10">
    <source>
        <dbReference type="ARBA" id="ARBA00023158"/>
    </source>
</evidence>
<dbReference type="InterPro" id="IPR001494">
    <property type="entry name" value="Importin-beta_N"/>
</dbReference>
<keyword evidence="6" id="KW-0820">tRNA-binding</keyword>
<evidence type="ECO:0000256" key="7">
    <source>
        <dbReference type="ARBA" id="ARBA00022884"/>
    </source>
</evidence>
<reference evidence="16" key="3">
    <citation type="submission" date="2025-09" db="UniProtKB">
        <authorList>
            <consortium name="Ensembl"/>
        </authorList>
    </citation>
    <scope>IDENTIFICATION</scope>
</reference>
<dbReference type="InterPro" id="IPR045065">
    <property type="entry name" value="XPO1/5"/>
</dbReference>
<name>A0A667WVE8_9TELE</name>
<evidence type="ECO:0000256" key="6">
    <source>
        <dbReference type="ARBA" id="ARBA00022555"/>
    </source>
</evidence>
<dbReference type="FunFam" id="1.25.10.10:FF:000204">
    <property type="entry name" value="Exportin 5"/>
    <property type="match status" value="1"/>
</dbReference>
<evidence type="ECO:0000256" key="5">
    <source>
        <dbReference type="ARBA" id="ARBA00022490"/>
    </source>
</evidence>
<dbReference type="GO" id="GO:0006611">
    <property type="term" value="P:protein export from nucleus"/>
    <property type="evidence" value="ECO:0007669"/>
    <property type="project" value="InterPro"/>
</dbReference>
<dbReference type="Proteomes" id="UP000472263">
    <property type="component" value="Chromosome 15"/>
</dbReference>
<comment type="similarity">
    <text evidence="3">Belongs to the exportin family.</text>
</comment>
<organism evidence="16 17">
    <name type="scientific">Myripristis murdjan</name>
    <name type="common">pinecone soldierfish</name>
    <dbReference type="NCBI Taxonomy" id="586833"/>
    <lineage>
        <taxon>Eukaryota</taxon>
        <taxon>Metazoa</taxon>
        <taxon>Chordata</taxon>
        <taxon>Craniata</taxon>
        <taxon>Vertebrata</taxon>
        <taxon>Euteleostomi</taxon>
        <taxon>Actinopterygii</taxon>
        <taxon>Neopterygii</taxon>
        <taxon>Teleostei</taxon>
        <taxon>Neoteleostei</taxon>
        <taxon>Acanthomorphata</taxon>
        <taxon>Holocentriformes</taxon>
        <taxon>Holocentridae</taxon>
        <taxon>Myripristis</taxon>
    </lineage>
</organism>
<dbReference type="InterPro" id="IPR045478">
    <property type="entry name" value="Exportin-5_C"/>
</dbReference>
<evidence type="ECO:0000313" key="17">
    <source>
        <dbReference type="Proteomes" id="UP000472263"/>
    </source>
</evidence>
<keyword evidence="8" id="KW-0653">Protein transport</keyword>
<keyword evidence="10" id="KW-0943">RNA-mediated gene silencing</keyword>
<dbReference type="GO" id="GO:0005049">
    <property type="term" value="F:nuclear export signal receptor activity"/>
    <property type="evidence" value="ECO:0007669"/>
    <property type="project" value="InterPro"/>
</dbReference>
<keyword evidence="7" id="KW-0694">RNA-binding</keyword>
<dbReference type="GO" id="GO:0000049">
    <property type="term" value="F:tRNA binding"/>
    <property type="evidence" value="ECO:0007669"/>
    <property type="project" value="UniProtKB-KW"/>
</dbReference>
<dbReference type="Pfam" id="PF03810">
    <property type="entry name" value="IBN_N"/>
    <property type="match status" value="1"/>
</dbReference>
<evidence type="ECO:0000256" key="8">
    <source>
        <dbReference type="ARBA" id="ARBA00022927"/>
    </source>
</evidence>
<dbReference type="PANTHER" id="PTHR11223">
    <property type="entry name" value="EXPORTIN 1/5"/>
    <property type="match status" value="1"/>
</dbReference>
<evidence type="ECO:0000256" key="4">
    <source>
        <dbReference type="ARBA" id="ARBA00022448"/>
    </source>
</evidence>
<dbReference type="InterPro" id="IPR016024">
    <property type="entry name" value="ARM-type_fold"/>
</dbReference>
<dbReference type="SUPFAM" id="SSF48371">
    <property type="entry name" value="ARM repeat"/>
    <property type="match status" value="1"/>
</dbReference>
<evidence type="ECO:0000313" key="16">
    <source>
        <dbReference type="Ensembl" id="ENSMMDP00005009640.1"/>
    </source>
</evidence>
<evidence type="ECO:0000256" key="1">
    <source>
        <dbReference type="ARBA" id="ARBA00004123"/>
    </source>
</evidence>
<evidence type="ECO:0000256" key="14">
    <source>
        <dbReference type="ARBA" id="ARBA00077871"/>
    </source>
</evidence>
<comment type="subcellular location">
    <subcellularLocation>
        <location evidence="2">Cytoplasm</location>
    </subcellularLocation>
    <subcellularLocation>
        <location evidence="1">Nucleus</location>
    </subcellularLocation>
</comment>
<dbReference type="AlphaFoldDB" id="A0A667WVE8"/>
<dbReference type="GO" id="GO:0005737">
    <property type="term" value="C:cytoplasm"/>
    <property type="evidence" value="ECO:0007669"/>
    <property type="project" value="UniProtKB-SubCell"/>
</dbReference>
<dbReference type="GO" id="GO:0031047">
    <property type="term" value="P:regulatory ncRNA-mediated gene silencing"/>
    <property type="evidence" value="ECO:0007669"/>
    <property type="project" value="UniProtKB-KW"/>
</dbReference>
<evidence type="ECO:0000259" key="15">
    <source>
        <dbReference type="SMART" id="SM00913"/>
    </source>
</evidence>
<protein>
    <recommendedName>
        <fullName evidence="13">Exportin-5</fullName>
    </recommendedName>
    <alternativeName>
        <fullName evidence="14">Ran-binding protein 21</fullName>
    </alternativeName>
</protein>
<evidence type="ECO:0000256" key="12">
    <source>
        <dbReference type="ARBA" id="ARBA00057045"/>
    </source>
</evidence>
<gene>
    <name evidence="16" type="primary">XPO5</name>
    <name evidence="16" type="synonym">xpo5</name>
</gene>
<keyword evidence="17" id="KW-1185">Reference proteome</keyword>
<dbReference type="GO" id="GO:0005634">
    <property type="term" value="C:nucleus"/>
    <property type="evidence" value="ECO:0007669"/>
    <property type="project" value="UniProtKB-SubCell"/>
</dbReference>
<reference evidence="16" key="2">
    <citation type="submission" date="2025-08" db="UniProtKB">
        <authorList>
            <consortium name="Ensembl"/>
        </authorList>
    </citation>
    <scope>IDENTIFICATION</scope>
</reference>
<dbReference type="InterPro" id="IPR011989">
    <property type="entry name" value="ARM-like"/>
</dbReference>
<dbReference type="GeneTree" id="ENSGT00940000153408"/>
<dbReference type="Pfam" id="PF08389">
    <property type="entry name" value="Xpo1"/>
    <property type="match status" value="1"/>
</dbReference>
<sequence>MADQVAAMCEQLIKAVNMMMDPETSQIYRLEALKFCEEFKETCTFCVPCGLRLAEKTQTAVVRHFGLQVLEHVVKFRWNNMPQQEKVQLKNCAMQLLSNGTHSILEEESHIKDVLSRIIVEMIKREWPQHWPHMLKEMESLTSLGEAQTELVMLILLRLAEDVITFQTLPTQRRRDIQQTLTQNMDNIFSFMLAILQINVDDYRKVVSKSFEADTAKAHCRVAVAALNTLAGYIDWVALAHITNANCRLLEMLCLLLSEPELQLEAVECLLIAISRKGKLEDRKPFMLLFDDVAIHYILSAAQPAEVAAVVERHYIFLKRLCQVLCALGSQLCSLVGSEAEVEVPANLSKYMEAFLAFTTHPSQFLKSSTQITWGALFRHEILSKDSVVMETAIKYLKTTMTNLVKTGFPSRNDNPSCEYSRVDFDSDEDFNSFFNSFRAQQGEVVRSACRIVPLEAFQIAAEWLQYQIASPIDTGNTTSKTAEGLCSMLSPSVVQWDAMTVFTECVVGQTFKNLEEEKLPIDQGMELLQAVLNYETKDPLILSCVLTNVSALFPFVMHRPHVLPQVLFKLFGAITFEIVPNSKAPRTRAVKNVRRHACSSIIKMCRDYPQFILPCFDMLYNHVKKLFSNEATLTQMEKCALMEALVLISNQFKDYAKQKAFLEELMAPVVTDWTSDEMRHVLWDPAMFLSFVGADQVANEQSQYTDTAGINRARLSFCLYTILGVVKRARWPADLEEAKAGGFVVGCSPSGAPIYRNPCTTQILALLPNLLALIRTHNSLFLPENLARLSETFSKAYEVMDVEKNTVLGLPQPLLDIYDSPVYKSNLERMQGFFCTLNDNCFHILGNAGLSMQHDFYTIEGLAEQIVGAAFVSLDHVPDHRLRPMIHILIFFCSFLCTHLLCPLLGPLFAYMLQVVCEESQVTQEMWEEQLVRLVTREVLDLLMFEWFCMKCFLIEEDMMTDSAQTVSSGQPTDELTELGKCLVKHENIYMNLLTISFTSLSWKDTVNCHRTASMVCWSLLRQVVGGNLLPEAVTWFYTSVLRGLQMHGQHEVCNSALSHLAMLIYDNLRPRYAELRAVMTQIPNISVEALDQYEHRLMDPSAQKFGEKKRKDQFKKLIAGTVGKALCQQFRKEVHIRNLPSLFKKPKPEKEILNNEALGLAVLFTSEHDTL</sequence>
<dbReference type="GO" id="GO:0031267">
    <property type="term" value="F:small GTPase binding"/>
    <property type="evidence" value="ECO:0007669"/>
    <property type="project" value="InterPro"/>
</dbReference>
<keyword evidence="11" id="KW-0539">Nucleus</keyword>
<dbReference type="Ensembl" id="ENSMMDT00005009943.1">
    <property type="protein sequence ID" value="ENSMMDP00005009640.1"/>
    <property type="gene ID" value="ENSMMDG00005005221.1"/>
</dbReference>
<keyword evidence="5" id="KW-0963">Cytoplasm</keyword>
<evidence type="ECO:0000256" key="3">
    <source>
        <dbReference type="ARBA" id="ARBA00009466"/>
    </source>
</evidence>
<evidence type="ECO:0000256" key="11">
    <source>
        <dbReference type="ARBA" id="ARBA00023242"/>
    </source>
</evidence>
<accession>A0A667WVE8</accession>
<proteinExistence type="inferred from homology"/>
<evidence type="ECO:0000256" key="9">
    <source>
        <dbReference type="ARBA" id="ARBA00022990"/>
    </source>
</evidence>
<keyword evidence="4" id="KW-0813">Transport</keyword>
<dbReference type="GO" id="GO:0006405">
    <property type="term" value="P:RNA export from nucleus"/>
    <property type="evidence" value="ECO:0007669"/>
    <property type="project" value="TreeGrafter"/>
</dbReference>
<dbReference type="InterPro" id="IPR013598">
    <property type="entry name" value="Exportin-1/Importin-b-like"/>
</dbReference>